<evidence type="ECO:0008006" key="3">
    <source>
        <dbReference type="Google" id="ProtNLM"/>
    </source>
</evidence>
<dbReference type="Gene3D" id="3.10.450.50">
    <property type="match status" value="1"/>
</dbReference>
<dbReference type="RefSeq" id="WP_284245421.1">
    <property type="nucleotide sequence ID" value="NZ_BSST01000001.1"/>
</dbReference>
<dbReference type="EMBL" id="BSST01000001">
    <property type="protein sequence ID" value="GLX79509.1"/>
    <property type="molecule type" value="Genomic_DNA"/>
</dbReference>
<protein>
    <recommendedName>
        <fullName evidence="3">Nuclear transport factor 2 family protein</fullName>
    </recommendedName>
</protein>
<sequence length="126" mass="14789">MSDYQQITALIHDYFDGLHYADIDKLDNIFDDNACLQAPDIRRTKQQWLELVATRQVPAKLNHSYQYQILNIEIIGQQAMVKVDCPLLGNHYIDFLSLLKENNQWRIVNKLYADLPEKKEVNNALR</sequence>
<keyword evidence="2" id="KW-1185">Reference proteome</keyword>
<comment type="caution">
    <text evidence="1">The sequence shown here is derived from an EMBL/GenBank/DDBJ whole genome shotgun (WGS) entry which is preliminary data.</text>
</comment>
<evidence type="ECO:0000313" key="2">
    <source>
        <dbReference type="Proteomes" id="UP001157186"/>
    </source>
</evidence>
<dbReference type="InterPro" id="IPR039437">
    <property type="entry name" value="FrzH/put_lumazine-bd"/>
</dbReference>
<reference evidence="1 2" key="1">
    <citation type="submission" date="2023-03" db="EMBL/GenBank/DDBJ databases">
        <title>Draft genome sequence of Thalassotalea insulae KCTC 62186T.</title>
        <authorList>
            <person name="Sawabe T."/>
        </authorList>
    </citation>
    <scope>NUCLEOTIDE SEQUENCE [LARGE SCALE GENOMIC DNA]</scope>
    <source>
        <strain evidence="1 2">KCTC 62186</strain>
    </source>
</reference>
<name>A0ABQ6GWC9_9GAMM</name>
<accession>A0ABQ6GWC9</accession>
<evidence type="ECO:0000313" key="1">
    <source>
        <dbReference type="EMBL" id="GLX79509.1"/>
    </source>
</evidence>
<dbReference type="InterPro" id="IPR032710">
    <property type="entry name" value="NTF2-like_dom_sf"/>
</dbReference>
<dbReference type="Pfam" id="PF12893">
    <property type="entry name" value="Lumazine_bd_2"/>
    <property type="match status" value="1"/>
</dbReference>
<dbReference type="SUPFAM" id="SSF54427">
    <property type="entry name" value="NTF2-like"/>
    <property type="match status" value="1"/>
</dbReference>
<gene>
    <name evidence="1" type="ORF">tinsulaeT_28490</name>
</gene>
<dbReference type="Proteomes" id="UP001157186">
    <property type="component" value="Unassembled WGS sequence"/>
</dbReference>
<organism evidence="1 2">
    <name type="scientific">Thalassotalea insulae</name>
    <dbReference type="NCBI Taxonomy" id="2056778"/>
    <lineage>
        <taxon>Bacteria</taxon>
        <taxon>Pseudomonadati</taxon>
        <taxon>Pseudomonadota</taxon>
        <taxon>Gammaproteobacteria</taxon>
        <taxon>Alteromonadales</taxon>
        <taxon>Colwelliaceae</taxon>
        <taxon>Thalassotalea</taxon>
    </lineage>
</organism>
<proteinExistence type="predicted"/>